<protein>
    <submittedName>
        <fullName evidence="2">Uncharacterized protein</fullName>
    </submittedName>
</protein>
<dbReference type="EMBL" id="MW394388">
    <property type="protein sequence ID" value="QQV91659.1"/>
    <property type="molecule type" value="Genomic_DNA"/>
</dbReference>
<sequence length="96" mass="10162">MAYQKNTAANNTSNSSANNAAAPAERNVGGYLNIGVKGRDGQVRRLGQGGRGIALREDHPVEGAVLAFLREHGVEALGERLVITFGDAKALENFEL</sequence>
<keyword evidence="3" id="KW-1185">Reference proteome</keyword>
<feature type="region of interest" description="Disordered" evidence="1">
    <location>
        <begin position="1"/>
        <end position="22"/>
    </location>
</feature>
<evidence type="ECO:0000313" key="2">
    <source>
        <dbReference type="EMBL" id="QQV91659.1"/>
    </source>
</evidence>
<reference evidence="2 3" key="1">
    <citation type="submission" date="2020-12" db="EMBL/GenBank/DDBJ databases">
        <title>Genomic characterization of four novel bacteriophages infecting Klebsiella pneumoniae.</title>
        <authorList>
            <person name="Estrada Bonilla B."/>
            <person name="Costa A.R."/>
            <person name="van Rossum T."/>
            <person name="Hagedoorn S."/>
            <person name="Wallinga H."/>
            <person name="Xiao M."/>
            <person name="Song W."/>
            <person name="Haas P.-J."/>
            <person name="Nobrega F.L."/>
            <person name="Brouns S.J.J."/>
        </authorList>
    </citation>
    <scope>NUCLEOTIDE SEQUENCE [LARGE SCALE GENOMIC DNA]</scope>
</reference>
<accession>A0A7U0GAP5</accession>
<organism evidence="2 3">
    <name type="scientific">Klebsiella phage vB_KpP_FBKp27</name>
    <dbReference type="NCBI Taxonomy" id="2801837"/>
    <lineage>
        <taxon>Viruses</taxon>
        <taxon>Duplodnaviria</taxon>
        <taxon>Heunggongvirae</taxon>
        <taxon>Uroviricota</taxon>
        <taxon>Caudoviricetes</taxon>
        <taxon>Schitoviridae</taxon>
        <taxon>Efbeekayvirus</taxon>
        <taxon>Efbeekayvirus Fbkp27</taxon>
    </lineage>
</organism>
<gene>
    <name evidence="2" type="ORF">vBKpPFBKp27_046</name>
</gene>
<evidence type="ECO:0000256" key="1">
    <source>
        <dbReference type="SAM" id="MobiDB-lite"/>
    </source>
</evidence>
<dbReference type="Proteomes" id="UP000596379">
    <property type="component" value="Segment"/>
</dbReference>
<proteinExistence type="predicted"/>
<name>A0A7U0GAP5_9CAUD</name>
<evidence type="ECO:0000313" key="3">
    <source>
        <dbReference type="Proteomes" id="UP000596379"/>
    </source>
</evidence>